<organism evidence="1">
    <name type="scientific">marine sediment metagenome</name>
    <dbReference type="NCBI Taxonomy" id="412755"/>
    <lineage>
        <taxon>unclassified sequences</taxon>
        <taxon>metagenomes</taxon>
        <taxon>ecological metagenomes</taxon>
    </lineage>
</organism>
<accession>A0A0F9WHT7</accession>
<dbReference type="AlphaFoldDB" id="A0A0F9WHT7"/>
<reference evidence="1" key="1">
    <citation type="journal article" date="2015" name="Nature">
        <title>Complex archaea that bridge the gap between prokaryotes and eukaryotes.</title>
        <authorList>
            <person name="Spang A."/>
            <person name="Saw J.H."/>
            <person name="Jorgensen S.L."/>
            <person name="Zaremba-Niedzwiedzka K."/>
            <person name="Martijn J."/>
            <person name="Lind A.E."/>
            <person name="van Eijk R."/>
            <person name="Schleper C."/>
            <person name="Guy L."/>
            <person name="Ettema T.J."/>
        </authorList>
    </citation>
    <scope>NUCLEOTIDE SEQUENCE</scope>
</reference>
<protein>
    <submittedName>
        <fullName evidence="1">Uncharacterized protein</fullName>
    </submittedName>
</protein>
<proteinExistence type="predicted"/>
<comment type="caution">
    <text evidence="1">The sequence shown here is derived from an EMBL/GenBank/DDBJ whole genome shotgun (WGS) entry which is preliminary data.</text>
</comment>
<gene>
    <name evidence="1" type="ORF">LCGC14_0278240</name>
</gene>
<sequence>MVVNHLLKLNNLNNMRKIALILGMFIALTFMSMNSVQAETSTWTVNHYCMHDSNDVSIEEHPDIEPFVLTMVAKANKGDYGTISMDNEEKTTYNLVEFSAGRKGNNYKTFYFRAIDNDSIECLINVILYTDGSNYAFSLSVTYPDKILYWTGVLIAFEEAERKILTYWQQHQSL</sequence>
<name>A0A0F9WHT7_9ZZZZ</name>
<evidence type="ECO:0000313" key="1">
    <source>
        <dbReference type="EMBL" id="KKN85501.1"/>
    </source>
</evidence>
<dbReference type="EMBL" id="LAZR01000158">
    <property type="protein sequence ID" value="KKN85501.1"/>
    <property type="molecule type" value="Genomic_DNA"/>
</dbReference>